<gene>
    <name evidence="1" type="ORF">CTEN210_11851</name>
</gene>
<protein>
    <submittedName>
        <fullName evidence="1">Uncharacterized protein</fullName>
    </submittedName>
</protein>
<dbReference type="EMBL" id="BLLK01000047">
    <property type="protein sequence ID" value="GFH55375.1"/>
    <property type="molecule type" value="Genomic_DNA"/>
</dbReference>
<dbReference type="Proteomes" id="UP001054902">
    <property type="component" value="Unassembled WGS sequence"/>
</dbReference>
<dbReference type="AlphaFoldDB" id="A0AAD3D2K4"/>
<organism evidence="1 2">
    <name type="scientific">Chaetoceros tenuissimus</name>
    <dbReference type="NCBI Taxonomy" id="426638"/>
    <lineage>
        <taxon>Eukaryota</taxon>
        <taxon>Sar</taxon>
        <taxon>Stramenopiles</taxon>
        <taxon>Ochrophyta</taxon>
        <taxon>Bacillariophyta</taxon>
        <taxon>Coscinodiscophyceae</taxon>
        <taxon>Chaetocerotophycidae</taxon>
        <taxon>Chaetocerotales</taxon>
        <taxon>Chaetocerotaceae</taxon>
        <taxon>Chaetoceros</taxon>
    </lineage>
</organism>
<proteinExistence type="predicted"/>
<comment type="caution">
    <text evidence="1">The sequence shown here is derived from an EMBL/GenBank/DDBJ whole genome shotgun (WGS) entry which is preliminary data.</text>
</comment>
<reference evidence="1 2" key="1">
    <citation type="journal article" date="2021" name="Sci. Rep.">
        <title>The genome of the diatom Chaetoceros tenuissimus carries an ancient integrated fragment of an extant virus.</title>
        <authorList>
            <person name="Hongo Y."/>
            <person name="Kimura K."/>
            <person name="Takaki Y."/>
            <person name="Yoshida Y."/>
            <person name="Baba S."/>
            <person name="Kobayashi G."/>
            <person name="Nagasaki K."/>
            <person name="Hano T."/>
            <person name="Tomaru Y."/>
        </authorList>
    </citation>
    <scope>NUCLEOTIDE SEQUENCE [LARGE SCALE GENOMIC DNA]</scope>
    <source>
        <strain evidence="1 2">NIES-3715</strain>
    </source>
</reference>
<keyword evidence="2" id="KW-1185">Reference proteome</keyword>
<sequence length="171" mass="19385">MFEEKPVVLKILFRTDKNGSSWIDRSKISNPHIQKLFTQEEWKKFCDNVDFSLNPHEEPELKRATKKENRKDALKRLCTCLMWTSLMCSGIGCCLVLCVAGDNAGRADKHVVQPAQIRACMNVLDKESKKKSNVLLQLVIDGTIIGGGYIQHIKCTIMDSVKVVENFNDDV</sequence>
<accession>A0AAD3D2K4</accession>
<evidence type="ECO:0000313" key="2">
    <source>
        <dbReference type="Proteomes" id="UP001054902"/>
    </source>
</evidence>
<evidence type="ECO:0000313" key="1">
    <source>
        <dbReference type="EMBL" id="GFH55375.1"/>
    </source>
</evidence>
<name>A0AAD3D2K4_9STRA</name>